<sequence>MIYSLIAAIVVVFCLAFLLLREHRISLSIREKREQEQAEIVEARTLISVQKEEIRRVTEESVQRQSALEQLRSEKENLEHEGYRWQIECQHLQRALEEAKQKNQDQAKELQLQFKEIATQIVEERSKTLGVRNEETLRPLREDIERLGKRVEETYSAESRERILLQSTIRELMQQSGTLSTETNALIKALKGDSKVQGDWGEMILENILQSSGLRRGEEYMVQETLRDEQGDVLHPAGERSALRPDVIVRYPNGGAMVIDSKVSLTAYSRYIAAEDDEERKHFAQEHLDSVRKHIAELSAKRYPEFITGAPDFVVLFIPNDPAYSLALTQDPALWETAYKKGVVLINGTNLIAVLRMAQDMWQRDRQIKNVEEIVRRASTMYDKFCTYAATLVETEDKMVKATESLRKARGQLSEGRGNFIHQMEQLRELGVKNTKNIPTSILPPTE</sequence>
<comment type="similarity">
    <text evidence="2">Belongs to the RmuC family.</text>
</comment>
<dbReference type="GO" id="GO:0006310">
    <property type="term" value="P:DNA recombination"/>
    <property type="evidence" value="ECO:0007669"/>
    <property type="project" value="UniProtKB-KW"/>
</dbReference>
<dbReference type="eggNOG" id="COG1322">
    <property type="taxonomic scope" value="Bacteria"/>
</dbReference>
<dbReference type="PANTHER" id="PTHR30563:SF0">
    <property type="entry name" value="DNA RECOMBINATION PROTEIN RMUC"/>
    <property type="match status" value="1"/>
</dbReference>
<keyword evidence="7" id="KW-1185">Reference proteome</keyword>
<evidence type="ECO:0000256" key="1">
    <source>
        <dbReference type="ARBA" id="ARBA00003416"/>
    </source>
</evidence>
<comment type="caution">
    <text evidence="6">The sequence shown here is derived from an EMBL/GenBank/DDBJ whole genome shotgun (WGS) entry which is preliminary data.</text>
</comment>
<proteinExistence type="inferred from homology"/>
<dbReference type="RefSeq" id="WP_004332306.1">
    <property type="nucleotide sequence ID" value="NZ_ACNN01000005.1"/>
</dbReference>
<dbReference type="Pfam" id="PF02646">
    <property type="entry name" value="RmuC"/>
    <property type="match status" value="1"/>
</dbReference>
<evidence type="ECO:0000256" key="2">
    <source>
        <dbReference type="ARBA" id="ARBA00009840"/>
    </source>
</evidence>
<dbReference type="GeneID" id="93365706"/>
<evidence type="ECO:0000256" key="3">
    <source>
        <dbReference type="ARBA" id="ARBA00023054"/>
    </source>
</evidence>
<dbReference type="EMBL" id="ACNN01000005">
    <property type="protein sequence ID" value="EEN83799.1"/>
    <property type="molecule type" value="Genomic_DNA"/>
</dbReference>
<gene>
    <name evidence="6" type="ORF">POREN0001_1414</name>
</gene>
<dbReference type="InterPro" id="IPR003798">
    <property type="entry name" value="DNA_recombination_RmuC"/>
</dbReference>
<evidence type="ECO:0000313" key="7">
    <source>
        <dbReference type="Proteomes" id="UP000004295"/>
    </source>
</evidence>
<comment type="function">
    <text evidence="1">Involved in DNA recombination.</text>
</comment>
<dbReference type="PANTHER" id="PTHR30563">
    <property type="entry name" value="DNA RECOMBINATION PROTEIN RMUC"/>
    <property type="match status" value="1"/>
</dbReference>
<keyword evidence="3 5" id="KW-0175">Coiled coil</keyword>
<reference evidence="6 7" key="1">
    <citation type="submission" date="2009-04" db="EMBL/GenBank/DDBJ databases">
        <authorList>
            <person name="Sebastian Y."/>
            <person name="Madupu R."/>
            <person name="Durkin A.S."/>
            <person name="Torralba M."/>
            <person name="Methe B."/>
            <person name="Sutton G.G."/>
            <person name="Strausberg R.L."/>
            <person name="Nelson K.E."/>
        </authorList>
    </citation>
    <scope>NUCLEOTIDE SEQUENCE [LARGE SCALE GENOMIC DNA]</scope>
    <source>
        <strain evidence="7">ATCC 35406 / BCRC 14492 / JCM 8526 / NCTC 13058 / HG 370</strain>
    </source>
</reference>
<name>C3J8G5_POREA</name>
<organism evidence="6 7">
    <name type="scientific">Porphyromonas endodontalis (strain ATCC 35406 / DSM 24491 / JCM 8526 / CCUG 16442 / BCRC 14492 / NCTC 13058 / HG 370)</name>
    <name type="common">Bacteroides endodontalis</name>
    <dbReference type="NCBI Taxonomy" id="553175"/>
    <lineage>
        <taxon>Bacteria</taxon>
        <taxon>Pseudomonadati</taxon>
        <taxon>Bacteroidota</taxon>
        <taxon>Bacteroidia</taxon>
        <taxon>Bacteroidales</taxon>
        <taxon>Porphyromonadaceae</taxon>
        <taxon>Porphyromonas</taxon>
    </lineage>
</organism>
<keyword evidence="4" id="KW-0233">DNA recombination</keyword>
<dbReference type="AlphaFoldDB" id="C3J8G5"/>
<evidence type="ECO:0000313" key="6">
    <source>
        <dbReference type="EMBL" id="EEN83799.1"/>
    </source>
</evidence>
<dbReference type="Proteomes" id="UP000004295">
    <property type="component" value="Unassembled WGS sequence"/>
</dbReference>
<accession>C3J8G5</accession>
<protein>
    <submittedName>
        <fullName evidence="6">RmuC domain protein</fullName>
    </submittedName>
</protein>
<evidence type="ECO:0000256" key="5">
    <source>
        <dbReference type="SAM" id="Coils"/>
    </source>
</evidence>
<feature type="coiled-coil region" evidence="5">
    <location>
        <begin position="33"/>
        <end position="120"/>
    </location>
</feature>
<evidence type="ECO:0000256" key="4">
    <source>
        <dbReference type="ARBA" id="ARBA00023172"/>
    </source>
</evidence>